<reference evidence="1" key="1">
    <citation type="submission" date="2021-03" db="EMBL/GenBank/DDBJ databases">
        <title>Evolutionary priming and transition to the ectomycorrhizal habit in an iconic lineage of mushroom-forming fungi: is preadaptation a requirement?</title>
        <authorList>
            <consortium name="DOE Joint Genome Institute"/>
            <person name="Looney B.P."/>
            <person name="Miyauchi S."/>
            <person name="Morin E."/>
            <person name="Drula E."/>
            <person name="Courty P.E."/>
            <person name="Chicoki N."/>
            <person name="Fauchery L."/>
            <person name="Kohler A."/>
            <person name="Kuo A."/>
            <person name="LaButti K."/>
            <person name="Pangilinan J."/>
            <person name="Lipzen A."/>
            <person name="Riley R."/>
            <person name="Andreopoulos W."/>
            <person name="He G."/>
            <person name="Johnson J."/>
            <person name="Barry K.W."/>
            <person name="Grigoriev I.V."/>
            <person name="Nagy L."/>
            <person name="Hibbett D."/>
            <person name="Henrissat B."/>
            <person name="Matheny P.B."/>
            <person name="Labbe J."/>
            <person name="Martin A.F."/>
        </authorList>
    </citation>
    <scope>NUCLEOTIDE SEQUENCE</scope>
    <source>
        <strain evidence="1">BPL698</strain>
    </source>
</reference>
<gene>
    <name evidence="1" type="ORF">F5148DRAFT_1148517</name>
</gene>
<name>A0ACC0UBP1_9AGAM</name>
<evidence type="ECO:0000313" key="2">
    <source>
        <dbReference type="Proteomes" id="UP001207468"/>
    </source>
</evidence>
<proteinExistence type="predicted"/>
<organism evidence="1 2">
    <name type="scientific">Russula earlei</name>
    <dbReference type="NCBI Taxonomy" id="71964"/>
    <lineage>
        <taxon>Eukaryota</taxon>
        <taxon>Fungi</taxon>
        <taxon>Dikarya</taxon>
        <taxon>Basidiomycota</taxon>
        <taxon>Agaricomycotina</taxon>
        <taxon>Agaricomycetes</taxon>
        <taxon>Russulales</taxon>
        <taxon>Russulaceae</taxon>
        <taxon>Russula</taxon>
    </lineage>
</organism>
<evidence type="ECO:0000313" key="1">
    <source>
        <dbReference type="EMBL" id="KAI9509133.1"/>
    </source>
</evidence>
<dbReference type="EMBL" id="JAGFNK010000071">
    <property type="protein sequence ID" value="KAI9509133.1"/>
    <property type="molecule type" value="Genomic_DNA"/>
</dbReference>
<dbReference type="Proteomes" id="UP001207468">
    <property type="component" value="Unassembled WGS sequence"/>
</dbReference>
<protein>
    <submittedName>
        <fullName evidence="1">Uncharacterized protein</fullName>
    </submittedName>
</protein>
<keyword evidence="2" id="KW-1185">Reference proteome</keyword>
<sequence>MGITKPLSCEVSELRPRESSKICAMPRGLPPERQGFWAFAHIRDRVTLEEDRNKWTELAQCNLRAKGGTVHFRVGPRAIRMFRSALPVREKAQLRNDSRNAHHGNHIFSAAFAGCERAGLAWPSWSLLSLNLLVLRVDASSINSGVPRTLFPWHMEFATQERWPRLAATTTTAAPTELDTCGISKTSSFSKLDRYLSPLANRP</sequence>
<comment type="caution">
    <text evidence="1">The sequence shown here is derived from an EMBL/GenBank/DDBJ whole genome shotgun (WGS) entry which is preliminary data.</text>
</comment>
<accession>A0ACC0UBP1</accession>